<gene>
    <name evidence="1" type="ORF">KFZ73_26215</name>
</gene>
<organism evidence="1 2">
    <name type="scientific">Tsukamurella paurometabola</name>
    <name type="common">Corynebacterium paurometabolum</name>
    <dbReference type="NCBI Taxonomy" id="2061"/>
    <lineage>
        <taxon>Bacteria</taxon>
        <taxon>Bacillati</taxon>
        <taxon>Actinomycetota</taxon>
        <taxon>Actinomycetes</taxon>
        <taxon>Mycobacteriales</taxon>
        <taxon>Tsukamurellaceae</taxon>
        <taxon>Tsukamurella</taxon>
    </lineage>
</organism>
<sequence>MFFGQTPTDRTVITSGRFASADDALAAFNPVGLRIKRHPWVQDCPIVDAMVERGAVVTDADTYALLSSEGVEVETLASSVGREAKTFGRPTTIALPEVHDWANSGMDVLRMAFASTFWADLLST</sequence>
<protein>
    <submittedName>
        <fullName evidence="1">Uncharacterized protein</fullName>
    </submittedName>
</protein>
<accession>A0ABS5NKA2</accession>
<dbReference type="Proteomes" id="UP000676853">
    <property type="component" value="Unassembled WGS sequence"/>
</dbReference>
<comment type="caution">
    <text evidence="1">The sequence shown here is derived from an EMBL/GenBank/DDBJ whole genome shotgun (WGS) entry which is preliminary data.</text>
</comment>
<dbReference type="EMBL" id="JAGXOE010000401">
    <property type="protein sequence ID" value="MBS4104713.1"/>
    <property type="molecule type" value="Genomic_DNA"/>
</dbReference>
<name>A0ABS5NKA2_TSUPA</name>
<evidence type="ECO:0000313" key="1">
    <source>
        <dbReference type="EMBL" id="MBS4104713.1"/>
    </source>
</evidence>
<dbReference type="RefSeq" id="WP_212555647.1">
    <property type="nucleotide sequence ID" value="NZ_JAGXOE010000401.1"/>
</dbReference>
<proteinExistence type="predicted"/>
<evidence type="ECO:0000313" key="2">
    <source>
        <dbReference type="Proteomes" id="UP000676853"/>
    </source>
</evidence>
<feature type="non-terminal residue" evidence="1">
    <location>
        <position position="124"/>
    </location>
</feature>
<reference evidence="1 2" key="1">
    <citation type="submission" date="2021-04" db="EMBL/GenBank/DDBJ databases">
        <title>Whole genome sequence analysis of a thiophenic sulfur metabolizing bacteria.</title>
        <authorList>
            <person name="Akhtar N."/>
            <person name="Akram J."/>
            <person name="Aslam A."/>
        </authorList>
    </citation>
    <scope>NUCLEOTIDE SEQUENCE [LARGE SCALE GENOMIC DNA]</scope>
    <source>
        <strain evidence="1 2">3OW</strain>
    </source>
</reference>
<keyword evidence="2" id="KW-1185">Reference proteome</keyword>